<feature type="chain" id="PRO_5045237684" evidence="4">
    <location>
        <begin position="22"/>
        <end position="342"/>
    </location>
</feature>
<dbReference type="Gene3D" id="3.40.190.10">
    <property type="entry name" value="Periplasmic binding protein-like II"/>
    <property type="match status" value="1"/>
</dbReference>
<dbReference type="PANTHER" id="PTHR33376">
    <property type="match status" value="1"/>
</dbReference>
<evidence type="ECO:0000313" key="5">
    <source>
        <dbReference type="EMBL" id="GKY87751.1"/>
    </source>
</evidence>
<keyword evidence="6" id="KW-1185">Reference proteome</keyword>
<dbReference type="PANTHER" id="PTHR33376:SF5">
    <property type="entry name" value="EXTRACYTOPLASMIC SOLUTE RECEPTOR PROTEIN"/>
    <property type="match status" value="1"/>
</dbReference>
<dbReference type="InterPro" id="IPR018389">
    <property type="entry name" value="DctP_fam"/>
</dbReference>
<evidence type="ECO:0000313" key="6">
    <source>
        <dbReference type="Proteomes" id="UP001144205"/>
    </source>
</evidence>
<comment type="caution">
    <text evidence="5">The sequence shown here is derived from an EMBL/GenBank/DDBJ whole genome shotgun (WGS) entry which is preliminary data.</text>
</comment>
<organism evidence="5 6">
    <name type="scientific">Sinisalibacter aestuarii</name>
    <dbReference type="NCBI Taxonomy" id="2949426"/>
    <lineage>
        <taxon>Bacteria</taxon>
        <taxon>Pseudomonadati</taxon>
        <taxon>Pseudomonadota</taxon>
        <taxon>Alphaproteobacteria</taxon>
        <taxon>Rhodobacterales</taxon>
        <taxon>Roseobacteraceae</taxon>
        <taxon>Sinisalibacter</taxon>
    </lineage>
</organism>
<dbReference type="Pfam" id="PF03480">
    <property type="entry name" value="DctP"/>
    <property type="match status" value="1"/>
</dbReference>
<keyword evidence="3" id="KW-0574">Periplasm</keyword>
<dbReference type="InterPro" id="IPR026289">
    <property type="entry name" value="SBP_TakP-like"/>
</dbReference>
<evidence type="ECO:0000256" key="3">
    <source>
        <dbReference type="ARBA" id="ARBA00022764"/>
    </source>
</evidence>
<comment type="subcellular location">
    <subcellularLocation>
        <location evidence="1">Periplasm</location>
    </subcellularLocation>
</comment>
<dbReference type="InterPro" id="IPR038404">
    <property type="entry name" value="TRAP_DctP_sf"/>
</dbReference>
<evidence type="ECO:0000256" key="2">
    <source>
        <dbReference type="ARBA" id="ARBA00022729"/>
    </source>
</evidence>
<proteinExistence type="predicted"/>
<sequence>MNLAKMALAACLFAPSLPAAAETFDLQSVNALNSPIIGQSPVNWADMVRTMTNGEVDVKVHGAGELVPPLEVLNMVSSGAIPMGYDWIGYWSDAMPTALLLASMPFGPTPEQAMGWMYAGGGMEILQKAYDPFNVKVIPCHIGLSEAAGWYNREINTIEDFQGLKIRIAGLGAQVISRLGASPQLLPAGEIYLSLETGRLDAAEFSMPLVDEGFGFQDVADYYYFPGWHQPSSWSSILISMPVWDGFTSDQQTSMVDACRANVMQSFGEQLGAQVDALARIEEAGAEIRNFSPEILDRLREESIIVLEETAAGNELLSEAYASLKAYVEATNGYTSLQSLGQ</sequence>
<name>A0ABQ5LRY9_9RHOB</name>
<dbReference type="CDD" id="cd13604">
    <property type="entry name" value="PBP2_TRAP_ketoacid_lactate_like"/>
    <property type="match status" value="1"/>
</dbReference>
<accession>A0ABQ5LRY9</accession>
<dbReference type="RefSeq" id="WP_281841727.1">
    <property type="nucleotide sequence ID" value="NZ_BROH01000003.1"/>
</dbReference>
<gene>
    <name evidence="5" type="ORF">STA1M1_16200</name>
</gene>
<dbReference type="EMBL" id="BROH01000003">
    <property type="protein sequence ID" value="GKY87751.1"/>
    <property type="molecule type" value="Genomic_DNA"/>
</dbReference>
<evidence type="ECO:0000256" key="4">
    <source>
        <dbReference type="SAM" id="SignalP"/>
    </source>
</evidence>
<reference evidence="5" key="1">
    <citation type="journal article" date="2023" name="Int. J. Syst. Evol. Microbiol.">
        <title>Sinisalibacter aestuarii sp. nov., isolated from estuarine sediment of the Arakawa River.</title>
        <authorList>
            <person name="Arafat S.T."/>
            <person name="Hirano S."/>
            <person name="Sato A."/>
            <person name="Takeuchi K."/>
            <person name="Yasuda T."/>
            <person name="Terahara T."/>
            <person name="Hamada M."/>
            <person name="Kobayashi T."/>
        </authorList>
    </citation>
    <scope>NUCLEOTIDE SEQUENCE</scope>
    <source>
        <strain evidence="5">B-399</strain>
    </source>
</reference>
<dbReference type="Proteomes" id="UP001144205">
    <property type="component" value="Unassembled WGS sequence"/>
</dbReference>
<protein>
    <submittedName>
        <fullName evidence="5">C4-dicarboxylate ABC transporter</fullName>
    </submittedName>
</protein>
<evidence type="ECO:0000256" key="1">
    <source>
        <dbReference type="ARBA" id="ARBA00004418"/>
    </source>
</evidence>
<dbReference type="Gene3D" id="3.40.190.170">
    <property type="entry name" value="Bacterial extracellular solute-binding protein, family 7"/>
    <property type="match status" value="1"/>
</dbReference>
<keyword evidence="2 4" id="KW-0732">Signal</keyword>
<dbReference type="PIRSF" id="PIRSF039026">
    <property type="entry name" value="SiaP"/>
    <property type="match status" value="1"/>
</dbReference>
<feature type="signal peptide" evidence="4">
    <location>
        <begin position="1"/>
        <end position="21"/>
    </location>
</feature>